<sequence>MDILMNKEQLLNSFFSEYDNALVAFSGGIDSTVVLKAAINNLGKENVTAVIVNSELFTDEEFDKAVDLANSMHANVVTTNINYLSNEHIRMNRSDSWYYAKKMFYIEANRIKAKLNLNVVLDGMIMDDLDDYRPGMVAKNEEGCLSPLQAAEMYKDDVRDYAKSNNLLNWNKVPSCSISSRFPYNSEITQDAIEKVMNSERLLRNMGFATVRVRIHGDIARIEVNSDQMAELISNAKDVNKKLKQFGFKYVTVDLGGFVSGHMNEELSEKQLNKFKA</sequence>
<feature type="active site" description="Nucleophile and sulfur donor" evidence="1">
    <location>
        <position position="176"/>
    </location>
</feature>
<dbReference type="PIRSF" id="PIRSF006661">
    <property type="entry name" value="PP-lp_UCP006661"/>
    <property type="match status" value="1"/>
</dbReference>
<dbReference type="InterPro" id="IPR052188">
    <property type="entry name" value="Ni-pincer_cofactor_biosynth"/>
</dbReference>
<dbReference type="InterPro" id="IPR022310">
    <property type="entry name" value="NAD/GMP_synthase"/>
</dbReference>
<dbReference type="CDD" id="cd01990">
    <property type="entry name" value="LarE-like"/>
    <property type="match status" value="1"/>
</dbReference>
<evidence type="ECO:0000313" key="4">
    <source>
        <dbReference type="Proteomes" id="UP000325295"/>
    </source>
</evidence>
<accession>A0A5P1X290</accession>
<keyword evidence="4" id="KW-1185">Reference proteome</keyword>
<dbReference type="SUPFAM" id="SSF52402">
    <property type="entry name" value="Adenine nucleotide alpha hydrolases-like"/>
    <property type="match status" value="1"/>
</dbReference>
<feature type="domain" description="NAD/GMP synthase" evidence="2">
    <location>
        <begin position="20"/>
        <end position="84"/>
    </location>
</feature>
<gene>
    <name evidence="3" type="primary">larE</name>
    <name evidence="3" type="ORF">F0161_06420</name>
</gene>
<dbReference type="EMBL" id="CP043939">
    <property type="protein sequence ID" value="QER67525.1"/>
    <property type="molecule type" value="Genomic_DNA"/>
</dbReference>
<dbReference type="InterPro" id="IPR014729">
    <property type="entry name" value="Rossmann-like_a/b/a_fold"/>
</dbReference>
<dbReference type="Proteomes" id="UP000325295">
    <property type="component" value="Chromosome"/>
</dbReference>
<keyword evidence="3" id="KW-0808">Transferase</keyword>
<dbReference type="PANTHER" id="PTHR43169">
    <property type="entry name" value="EXSB FAMILY PROTEIN"/>
    <property type="match status" value="1"/>
</dbReference>
<protein>
    <submittedName>
        <fullName evidence="3">ATP-dependent sacrificial sulfur transferase LarE</fullName>
    </submittedName>
</protein>
<reference evidence="3 4" key="1">
    <citation type="submission" date="2019-09" db="EMBL/GenBank/DDBJ databases">
        <title>Complete Genome Sequence of Lactobacillus nenjiangensis SH-Y15, isolated from sauerkraut.</title>
        <authorList>
            <person name="Yang H."/>
        </authorList>
    </citation>
    <scope>NUCLEOTIDE SEQUENCE [LARGE SCALE GENOMIC DNA]</scope>
    <source>
        <strain evidence="3 4">SH-Y15</strain>
    </source>
</reference>
<dbReference type="RefSeq" id="WP_150204071.1">
    <property type="nucleotide sequence ID" value="NZ_CAUQTN010000046.1"/>
</dbReference>
<dbReference type="Gene3D" id="3.40.50.620">
    <property type="entry name" value="HUPs"/>
    <property type="match status" value="1"/>
</dbReference>
<evidence type="ECO:0000256" key="1">
    <source>
        <dbReference type="PIRSR" id="PIRSR006661-1"/>
    </source>
</evidence>
<evidence type="ECO:0000259" key="2">
    <source>
        <dbReference type="Pfam" id="PF02540"/>
    </source>
</evidence>
<dbReference type="PANTHER" id="PTHR43169:SF2">
    <property type="entry name" value="NAD_GMP SYNTHASE DOMAIN-CONTAINING PROTEIN"/>
    <property type="match status" value="1"/>
</dbReference>
<dbReference type="InterPro" id="IPR005232">
    <property type="entry name" value="LarE"/>
</dbReference>
<name>A0A5P1X290_9LACO</name>
<organism evidence="3 4">
    <name type="scientific">Paucilactobacillus nenjiangensis</name>
    <dbReference type="NCBI Taxonomy" id="1296540"/>
    <lineage>
        <taxon>Bacteria</taxon>
        <taxon>Bacillati</taxon>
        <taxon>Bacillota</taxon>
        <taxon>Bacilli</taxon>
        <taxon>Lactobacillales</taxon>
        <taxon>Lactobacillaceae</taxon>
        <taxon>Paucilactobacillus</taxon>
    </lineage>
</organism>
<proteinExistence type="predicted"/>
<evidence type="ECO:0000313" key="3">
    <source>
        <dbReference type="EMBL" id="QER67525.1"/>
    </source>
</evidence>
<dbReference type="OrthoDB" id="9776919at2"/>
<dbReference type="GO" id="GO:0006163">
    <property type="term" value="P:purine nucleotide metabolic process"/>
    <property type="evidence" value="ECO:0007669"/>
    <property type="project" value="UniProtKB-ARBA"/>
</dbReference>
<dbReference type="KEGG" id="lnn:F0161_06420"/>
<dbReference type="Pfam" id="PF02540">
    <property type="entry name" value="NAD_synthase"/>
    <property type="match status" value="1"/>
</dbReference>
<dbReference type="NCBIfam" id="TIGR00268">
    <property type="entry name" value="ATP-dependent sacrificial sulfur transferase LarE"/>
    <property type="match status" value="1"/>
</dbReference>
<dbReference type="AlphaFoldDB" id="A0A5P1X290"/>
<dbReference type="GO" id="GO:0016783">
    <property type="term" value="F:sulfurtransferase activity"/>
    <property type="evidence" value="ECO:0007669"/>
    <property type="project" value="InterPro"/>
</dbReference>